<sequence length="566" mass="59252">MSSRLARLRTALEESLDDLASPRSSNTSKTTALRALERLLAGACVPSRHLDDGELETFLALQLTFECNVPIRLLAFIAAATVHLDGLGGTKGWSATGEEADSDEAVELSTQLGLALSLLQGVALTHGASKTFLGRRPGLEVLLDLFLAARHLPLATPPGQCLASTALDTLLCVLVDAPRALRVFEAAQGLHAVVRVLKRAATPREVRMKCLEFLYFYLLDETAAPTLSTPPAASTPKPKPTQAARSLPSLSSTPKPMKTAPSTPLPDLMKTAPSTPLAGSRKPFPTPAPRRPHSRYGSSTFSLTSSSFAGSSDFRSSDGTSERSGSGGSMRVASDSTSSSEASDLSSTSSDASSTSSRAGSTSPTKRTQFAPPAPRAGSSSPKKHAQFAPAPGSPTKQAYAPLAPRSPSKRTQTPATPRAQPRALLMLRRELDFVPISPNEAGVGVAGVSKMKPKLRAAFPTGAGRGERDGGEGWGPEDENDEARYASGSGGGSSDTDTTRGSDGDPDGEDTKVGEGELDTHDQRHGEQERETRTTAQKKALLGTLLGNVDALVEGVRRAGVWGLG</sequence>
<proteinExistence type="predicted"/>
<organism evidence="2 3">
    <name type="scientific">Mycena belliarum</name>
    <dbReference type="NCBI Taxonomy" id="1033014"/>
    <lineage>
        <taxon>Eukaryota</taxon>
        <taxon>Fungi</taxon>
        <taxon>Dikarya</taxon>
        <taxon>Basidiomycota</taxon>
        <taxon>Agaricomycotina</taxon>
        <taxon>Agaricomycetes</taxon>
        <taxon>Agaricomycetidae</taxon>
        <taxon>Agaricales</taxon>
        <taxon>Marasmiineae</taxon>
        <taxon>Mycenaceae</taxon>
        <taxon>Mycena</taxon>
    </lineage>
</organism>
<name>A0AAD6XWY1_9AGAR</name>
<feature type="compositionally biased region" description="Basic and acidic residues" evidence="1">
    <location>
        <begin position="498"/>
        <end position="534"/>
    </location>
</feature>
<feature type="compositionally biased region" description="Low complexity" evidence="1">
    <location>
        <begin position="228"/>
        <end position="244"/>
    </location>
</feature>
<keyword evidence="3" id="KW-1185">Reference proteome</keyword>
<evidence type="ECO:0000313" key="2">
    <source>
        <dbReference type="EMBL" id="KAJ7098584.1"/>
    </source>
</evidence>
<dbReference type="PANTHER" id="PTHR34065:SF1">
    <property type="entry name" value="CELL DIVISION CONTROL PROTEIN 14"/>
    <property type="match status" value="1"/>
</dbReference>
<feature type="compositionally biased region" description="Low complexity" evidence="1">
    <location>
        <begin position="295"/>
        <end position="319"/>
    </location>
</feature>
<reference evidence="2" key="1">
    <citation type="submission" date="2023-03" db="EMBL/GenBank/DDBJ databases">
        <title>Massive genome expansion in bonnet fungi (Mycena s.s.) driven by repeated elements and novel gene families across ecological guilds.</title>
        <authorList>
            <consortium name="Lawrence Berkeley National Laboratory"/>
            <person name="Harder C.B."/>
            <person name="Miyauchi S."/>
            <person name="Viragh M."/>
            <person name="Kuo A."/>
            <person name="Thoen E."/>
            <person name="Andreopoulos B."/>
            <person name="Lu D."/>
            <person name="Skrede I."/>
            <person name="Drula E."/>
            <person name="Henrissat B."/>
            <person name="Morin E."/>
            <person name="Kohler A."/>
            <person name="Barry K."/>
            <person name="LaButti K."/>
            <person name="Morin E."/>
            <person name="Salamov A."/>
            <person name="Lipzen A."/>
            <person name="Mereny Z."/>
            <person name="Hegedus B."/>
            <person name="Baldrian P."/>
            <person name="Stursova M."/>
            <person name="Weitz H."/>
            <person name="Taylor A."/>
            <person name="Grigoriev I.V."/>
            <person name="Nagy L.G."/>
            <person name="Martin F."/>
            <person name="Kauserud H."/>
        </authorList>
    </citation>
    <scope>NUCLEOTIDE SEQUENCE</scope>
    <source>
        <strain evidence="2">CBHHK173m</strain>
    </source>
</reference>
<feature type="compositionally biased region" description="Low complexity" evidence="1">
    <location>
        <begin position="333"/>
        <end position="363"/>
    </location>
</feature>
<feature type="region of interest" description="Disordered" evidence="1">
    <location>
        <begin position="439"/>
        <end position="538"/>
    </location>
</feature>
<evidence type="ECO:0000313" key="3">
    <source>
        <dbReference type="Proteomes" id="UP001222325"/>
    </source>
</evidence>
<dbReference type="Proteomes" id="UP001222325">
    <property type="component" value="Unassembled WGS sequence"/>
</dbReference>
<keyword evidence="2" id="KW-0132">Cell division</keyword>
<dbReference type="AlphaFoldDB" id="A0AAD6XWY1"/>
<accession>A0AAD6XWY1</accession>
<protein>
    <submittedName>
        <fullName evidence="2">Cell division control protein 14, SIN component-domain-containing protein</fullName>
    </submittedName>
</protein>
<keyword evidence="2" id="KW-0131">Cell cycle</keyword>
<comment type="caution">
    <text evidence="2">The sequence shown here is derived from an EMBL/GenBank/DDBJ whole genome shotgun (WGS) entry which is preliminary data.</text>
</comment>
<dbReference type="GO" id="GO:0051301">
    <property type="term" value="P:cell division"/>
    <property type="evidence" value="ECO:0007669"/>
    <property type="project" value="UniProtKB-KW"/>
</dbReference>
<dbReference type="EMBL" id="JARJCN010000008">
    <property type="protein sequence ID" value="KAJ7098584.1"/>
    <property type="molecule type" value="Genomic_DNA"/>
</dbReference>
<dbReference type="PANTHER" id="PTHR34065">
    <property type="entry name" value="CELL DIVISION CONTROL PROTEIN 14"/>
    <property type="match status" value="1"/>
</dbReference>
<evidence type="ECO:0000256" key="1">
    <source>
        <dbReference type="SAM" id="MobiDB-lite"/>
    </source>
</evidence>
<dbReference type="InterPro" id="IPR012535">
    <property type="entry name" value="Cell_div_Cdc14"/>
</dbReference>
<feature type="region of interest" description="Disordered" evidence="1">
    <location>
        <begin position="228"/>
        <end position="424"/>
    </location>
</feature>
<gene>
    <name evidence="2" type="ORF">B0H15DRAFT_821307</name>
</gene>
<dbReference type="Pfam" id="PF08045">
    <property type="entry name" value="CDC14"/>
    <property type="match status" value="1"/>
</dbReference>